<dbReference type="Gramene" id="Zm00001eb290610_T001">
    <property type="protein sequence ID" value="Zm00001eb290610_P001"/>
    <property type="gene ID" value="Zm00001eb290610"/>
</dbReference>
<evidence type="ECO:0000313" key="3">
    <source>
        <dbReference type="Proteomes" id="UP000007305"/>
    </source>
</evidence>
<proteinExistence type="predicted"/>
<evidence type="ECO:0000256" key="1">
    <source>
        <dbReference type="SAM" id="Phobius"/>
    </source>
</evidence>
<evidence type="ECO:0000313" key="2">
    <source>
        <dbReference type="EnsemblPlants" id="Zm00001eb290610_P001"/>
    </source>
</evidence>
<protein>
    <submittedName>
        <fullName evidence="2">Uncharacterized protein</fullName>
    </submittedName>
</protein>
<keyword evidence="3" id="KW-1185">Reference proteome</keyword>
<sequence>MFLLISHIWKVKNPNDFFTGRDAWTNLQLMGRFILGLLRMHFSCFSCWSSPKDELLLLTIGIGAACSLYFILVFSLEMLHGVSVSDVP</sequence>
<keyword evidence="1" id="KW-0472">Membrane</keyword>
<feature type="transmembrane region" description="Helical" evidence="1">
    <location>
        <begin position="55"/>
        <end position="76"/>
    </location>
</feature>
<accession>A0A804UBZ0</accession>
<dbReference type="EnsemblPlants" id="Zm00001eb290610_T001">
    <property type="protein sequence ID" value="Zm00001eb290610_P001"/>
    <property type="gene ID" value="Zm00001eb290610"/>
</dbReference>
<reference evidence="2" key="2">
    <citation type="submission" date="2019-07" db="EMBL/GenBank/DDBJ databases">
        <authorList>
            <person name="Seetharam A."/>
            <person name="Woodhouse M."/>
            <person name="Cannon E."/>
        </authorList>
    </citation>
    <scope>NUCLEOTIDE SEQUENCE [LARGE SCALE GENOMIC DNA]</scope>
    <source>
        <strain evidence="2">cv. B73</strain>
    </source>
</reference>
<keyword evidence="1" id="KW-1133">Transmembrane helix</keyword>
<organism evidence="2 3">
    <name type="scientific">Zea mays</name>
    <name type="common">Maize</name>
    <dbReference type="NCBI Taxonomy" id="4577"/>
    <lineage>
        <taxon>Eukaryota</taxon>
        <taxon>Viridiplantae</taxon>
        <taxon>Streptophyta</taxon>
        <taxon>Embryophyta</taxon>
        <taxon>Tracheophyta</taxon>
        <taxon>Spermatophyta</taxon>
        <taxon>Magnoliopsida</taxon>
        <taxon>Liliopsida</taxon>
        <taxon>Poales</taxon>
        <taxon>Poaceae</taxon>
        <taxon>PACMAD clade</taxon>
        <taxon>Panicoideae</taxon>
        <taxon>Andropogonodae</taxon>
        <taxon>Andropogoneae</taxon>
        <taxon>Tripsacinae</taxon>
        <taxon>Zea</taxon>
    </lineage>
</organism>
<dbReference type="Proteomes" id="UP000007305">
    <property type="component" value="Chromosome 6"/>
</dbReference>
<reference evidence="3" key="1">
    <citation type="journal article" date="2009" name="Science">
        <title>The B73 maize genome: complexity, diversity, and dynamics.</title>
        <authorList>
            <person name="Schnable P.S."/>
            <person name="Ware D."/>
            <person name="Fulton R.S."/>
            <person name="Stein J.C."/>
            <person name="Wei F."/>
            <person name="Pasternak S."/>
            <person name="Liang C."/>
            <person name="Zhang J."/>
            <person name="Fulton L."/>
            <person name="Graves T.A."/>
            <person name="Minx P."/>
            <person name="Reily A.D."/>
            <person name="Courtney L."/>
            <person name="Kruchowski S.S."/>
            <person name="Tomlinson C."/>
            <person name="Strong C."/>
            <person name="Delehaunty K."/>
            <person name="Fronick C."/>
            <person name="Courtney B."/>
            <person name="Rock S.M."/>
            <person name="Belter E."/>
            <person name="Du F."/>
            <person name="Kim K."/>
            <person name="Abbott R.M."/>
            <person name="Cotton M."/>
            <person name="Levy A."/>
            <person name="Marchetto P."/>
            <person name="Ochoa K."/>
            <person name="Jackson S.M."/>
            <person name="Gillam B."/>
            <person name="Chen W."/>
            <person name="Yan L."/>
            <person name="Higginbotham J."/>
            <person name="Cardenas M."/>
            <person name="Waligorski J."/>
            <person name="Applebaum E."/>
            <person name="Phelps L."/>
            <person name="Falcone J."/>
            <person name="Kanchi K."/>
            <person name="Thane T."/>
            <person name="Scimone A."/>
            <person name="Thane N."/>
            <person name="Henke J."/>
            <person name="Wang T."/>
            <person name="Ruppert J."/>
            <person name="Shah N."/>
            <person name="Rotter K."/>
            <person name="Hodges J."/>
            <person name="Ingenthron E."/>
            <person name="Cordes M."/>
            <person name="Kohlberg S."/>
            <person name="Sgro J."/>
            <person name="Delgado B."/>
            <person name="Mead K."/>
            <person name="Chinwalla A."/>
            <person name="Leonard S."/>
            <person name="Crouse K."/>
            <person name="Collura K."/>
            <person name="Kudrna D."/>
            <person name="Currie J."/>
            <person name="He R."/>
            <person name="Angelova A."/>
            <person name="Rajasekar S."/>
            <person name="Mueller T."/>
            <person name="Lomeli R."/>
            <person name="Scara G."/>
            <person name="Ko A."/>
            <person name="Delaney K."/>
            <person name="Wissotski M."/>
            <person name="Lopez G."/>
            <person name="Campos D."/>
            <person name="Braidotti M."/>
            <person name="Ashley E."/>
            <person name="Golser W."/>
            <person name="Kim H."/>
            <person name="Lee S."/>
            <person name="Lin J."/>
            <person name="Dujmic Z."/>
            <person name="Kim W."/>
            <person name="Talag J."/>
            <person name="Zuccolo A."/>
            <person name="Fan C."/>
            <person name="Sebastian A."/>
            <person name="Kramer M."/>
            <person name="Spiegel L."/>
            <person name="Nascimento L."/>
            <person name="Zutavern T."/>
            <person name="Miller B."/>
            <person name="Ambroise C."/>
            <person name="Muller S."/>
            <person name="Spooner W."/>
            <person name="Narechania A."/>
            <person name="Ren L."/>
            <person name="Wei S."/>
            <person name="Kumari S."/>
            <person name="Faga B."/>
            <person name="Levy M.J."/>
            <person name="McMahan L."/>
            <person name="Van Buren P."/>
            <person name="Vaughn M.W."/>
            <person name="Ying K."/>
            <person name="Yeh C.-T."/>
            <person name="Emrich S.J."/>
            <person name="Jia Y."/>
            <person name="Kalyanaraman A."/>
            <person name="Hsia A.-P."/>
            <person name="Barbazuk W.B."/>
            <person name="Baucom R.S."/>
            <person name="Brutnell T.P."/>
            <person name="Carpita N.C."/>
            <person name="Chaparro C."/>
            <person name="Chia J.-M."/>
            <person name="Deragon J.-M."/>
            <person name="Estill J.C."/>
            <person name="Fu Y."/>
            <person name="Jeddeloh J.A."/>
            <person name="Han Y."/>
            <person name="Lee H."/>
            <person name="Li P."/>
            <person name="Lisch D.R."/>
            <person name="Liu S."/>
            <person name="Liu Z."/>
            <person name="Nagel D.H."/>
            <person name="McCann M.C."/>
            <person name="SanMiguel P."/>
            <person name="Myers A.M."/>
            <person name="Nettleton D."/>
            <person name="Nguyen J."/>
            <person name="Penning B.W."/>
            <person name="Ponnala L."/>
            <person name="Schneider K.L."/>
            <person name="Schwartz D.C."/>
            <person name="Sharma A."/>
            <person name="Soderlund C."/>
            <person name="Springer N.M."/>
            <person name="Sun Q."/>
            <person name="Wang H."/>
            <person name="Waterman M."/>
            <person name="Westerman R."/>
            <person name="Wolfgruber T.K."/>
            <person name="Yang L."/>
            <person name="Yu Y."/>
            <person name="Zhang L."/>
            <person name="Zhou S."/>
            <person name="Zhu Q."/>
            <person name="Bennetzen J.L."/>
            <person name="Dawe R.K."/>
            <person name="Jiang J."/>
            <person name="Jiang N."/>
            <person name="Presting G.G."/>
            <person name="Wessler S.R."/>
            <person name="Aluru S."/>
            <person name="Martienssen R.A."/>
            <person name="Clifton S.W."/>
            <person name="McCombie W.R."/>
            <person name="Wing R.A."/>
            <person name="Wilson R.K."/>
        </authorList>
    </citation>
    <scope>NUCLEOTIDE SEQUENCE [LARGE SCALE GENOMIC DNA]</scope>
    <source>
        <strain evidence="3">cv. B73</strain>
    </source>
</reference>
<keyword evidence="1" id="KW-0812">Transmembrane</keyword>
<reference evidence="2" key="3">
    <citation type="submission" date="2021-05" db="UniProtKB">
        <authorList>
            <consortium name="EnsemblPlants"/>
        </authorList>
    </citation>
    <scope>IDENTIFICATION</scope>
    <source>
        <strain evidence="2">cv. B73</strain>
    </source>
</reference>
<dbReference type="InParanoid" id="A0A804UBZ0"/>
<dbReference type="AlphaFoldDB" id="A0A804UBZ0"/>
<name>A0A804UBZ0_MAIZE</name>